<sequence>MDEYGWDTGSDVCYNMGQAKDCQFAESACPSKICSIMLFSDIIFILDKYIYYHRYLSTAQFNSWVKVCTSRLSQLAITTPWMIAFCLCFHWHQVCQQAPLYTFGTPLLEEAAVSLSS</sequence>
<evidence type="ECO:0000313" key="1">
    <source>
        <dbReference type="EMBL" id="JAD98561.1"/>
    </source>
</evidence>
<organism evidence="1">
    <name type="scientific">Arundo donax</name>
    <name type="common">Giant reed</name>
    <name type="synonym">Donax arundinaceus</name>
    <dbReference type="NCBI Taxonomy" id="35708"/>
    <lineage>
        <taxon>Eukaryota</taxon>
        <taxon>Viridiplantae</taxon>
        <taxon>Streptophyta</taxon>
        <taxon>Embryophyta</taxon>
        <taxon>Tracheophyta</taxon>
        <taxon>Spermatophyta</taxon>
        <taxon>Magnoliopsida</taxon>
        <taxon>Liliopsida</taxon>
        <taxon>Poales</taxon>
        <taxon>Poaceae</taxon>
        <taxon>PACMAD clade</taxon>
        <taxon>Arundinoideae</taxon>
        <taxon>Arundineae</taxon>
        <taxon>Arundo</taxon>
    </lineage>
</organism>
<dbReference type="AlphaFoldDB" id="A0A0A9EET4"/>
<protein>
    <submittedName>
        <fullName evidence="1">Uncharacterized protein</fullName>
    </submittedName>
</protein>
<reference evidence="1" key="1">
    <citation type="submission" date="2014-09" db="EMBL/GenBank/DDBJ databases">
        <authorList>
            <person name="Magalhaes I.L.F."/>
            <person name="Oliveira U."/>
            <person name="Santos F.R."/>
            <person name="Vidigal T.H.D.A."/>
            <person name="Brescovit A.D."/>
            <person name="Santos A.J."/>
        </authorList>
    </citation>
    <scope>NUCLEOTIDE SEQUENCE</scope>
    <source>
        <tissue evidence="1">Shoot tissue taken approximately 20 cm above the soil surface</tissue>
    </source>
</reference>
<accession>A0A0A9EET4</accession>
<name>A0A0A9EET4_ARUDO</name>
<reference evidence="1" key="2">
    <citation type="journal article" date="2015" name="Data Brief">
        <title>Shoot transcriptome of the giant reed, Arundo donax.</title>
        <authorList>
            <person name="Barrero R.A."/>
            <person name="Guerrero F.D."/>
            <person name="Moolhuijzen P."/>
            <person name="Goolsby J.A."/>
            <person name="Tidwell J."/>
            <person name="Bellgard S.E."/>
            <person name="Bellgard M.I."/>
        </authorList>
    </citation>
    <scope>NUCLEOTIDE SEQUENCE</scope>
    <source>
        <tissue evidence="1">Shoot tissue taken approximately 20 cm above the soil surface</tissue>
    </source>
</reference>
<proteinExistence type="predicted"/>
<dbReference type="EMBL" id="GBRH01199334">
    <property type="protein sequence ID" value="JAD98561.1"/>
    <property type="molecule type" value="Transcribed_RNA"/>
</dbReference>